<sequence length="88" mass="9785">MSECTQEVAETKEVCVVLNNSVITVKGANIEGKLQKNLFNGTGIDHYAQFIIKEIKSICISGGVMTVKDKPIVYTLDKIRRSSALYQY</sequence>
<evidence type="ECO:0000313" key="2">
    <source>
        <dbReference type="Proteomes" id="UP000324800"/>
    </source>
</evidence>
<dbReference type="EMBL" id="SNRW01006238">
    <property type="protein sequence ID" value="KAA6383447.1"/>
    <property type="molecule type" value="Genomic_DNA"/>
</dbReference>
<gene>
    <name evidence="1" type="ORF">EZS28_021024</name>
</gene>
<dbReference type="AlphaFoldDB" id="A0A5J4VLD1"/>
<name>A0A5J4VLD1_9EUKA</name>
<reference evidence="1 2" key="1">
    <citation type="submission" date="2019-03" db="EMBL/GenBank/DDBJ databases">
        <title>Single cell metagenomics reveals metabolic interactions within the superorganism composed of flagellate Streblomastix strix and complex community of Bacteroidetes bacteria on its surface.</title>
        <authorList>
            <person name="Treitli S.C."/>
            <person name="Kolisko M."/>
            <person name="Husnik F."/>
            <person name="Keeling P."/>
            <person name="Hampl V."/>
        </authorList>
    </citation>
    <scope>NUCLEOTIDE SEQUENCE [LARGE SCALE GENOMIC DNA]</scope>
    <source>
        <strain evidence="1">ST1C</strain>
    </source>
</reference>
<protein>
    <submittedName>
        <fullName evidence="1">Uncharacterized protein</fullName>
    </submittedName>
</protein>
<comment type="caution">
    <text evidence="1">The sequence shown here is derived from an EMBL/GenBank/DDBJ whole genome shotgun (WGS) entry which is preliminary data.</text>
</comment>
<accession>A0A5J4VLD1</accession>
<organism evidence="1 2">
    <name type="scientific">Streblomastix strix</name>
    <dbReference type="NCBI Taxonomy" id="222440"/>
    <lineage>
        <taxon>Eukaryota</taxon>
        <taxon>Metamonada</taxon>
        <taxon>Preaxostyla</taxon>
        <taxon>Oxymonadida</taxon>
        <taxon>Streblomastigidae</taxon>
        <taxon>Streblomastix</taxon>
    </lineage>
</organism>
<dbReference type="Proteomes" id="UP000324800">
    <property type="component" value="Unassembled WGS sequence"/>
</dbReference>
<proteinExistence type="predicted"/>
<evidence type="ECO:0000313" key="1">
    <source>
        <dbReference type="EMBL" id="KAA6383447.1"/>
    </source>
</evidence>